<reference evidence="1 2" key="1">
    <citation type="submission" date="2019-02" db="EMBL/GenBank/DDBJ databases">
        <title>Deep-cultivation of Planctomycetes and their phenomic and genomic characterization uncovers novel biology.</title>
        <authorList>
            <person name="Wiegand S."/>
            <person name="Jogler M."/>
            <person name="Boedeker C."/>
            <person name="Pinto D."/>
            <person name="Vollmers J."/>
            <person name="Rivas-Marin E."/>
            <person name="Kohn T."/>
            <person name="Peeters S.H."/>
            <person name="Heuer A."/>
            <person name="Rast P."/>
            <person name="Oberbeckmann S."/>
            <person name="Bunk B."/>
            <person name="Jeske O."/>
            <person name="Meyerdierks A."/>
            <person name="Storesund J.E."/>
            <person name="Kallscheuer N."/>
            <person name="Luecker S."/>
            <person name="Lage O.M."/>
            <person name="Pohl T."/>
            <person name="Merkel B.J."/>
            <person name="Hornburger P."/>
            <person name="Mueller R.-W."/>
            <person name="Bruemmer F."/>
            <person name="Labrenz M."/>
            <person name="Spormann A.M."/>
            <person name="Op den Camp H."/>
            <person name="Overmann J."/>
            <person name="Amann R."/>
            <person name="Jetten M.S.M."/>
            <person name="Mascher T."/>
            <person name="Medema M.H."/>
            <person name="Devos D.P."/>
            <person name="Kaster A.-K."/>
            <person name="Ovreas L."/>
            <person name="Rohde M."/>
            <person name="Galperin M.Y."/>
            <person name="Jogler C."/>
        </authorList>
    </citation>
    <scope>NUCLEOTIDE SEQUENCE [LARGE SCALE GENOMIC DNA]</scope>
    <source>
        <strain evidence="1 2">Pla85_3_4</strain>
    </source>
</reference>
<dbReference type="KEGG" id="lcre:Pla8534_50370"/>
<dbReference type="EMBL" id="CP036433">
    <property type="protein sequence ID" value="QDU97192.1"/>
    <property type="molecule type" value="Genomic_DNA"/>
</dbReference>
<dbReference type="AlphaFoldDB" id="A0A518DZE1"/>
<dbReference type="InterPro" id="IPR029052">
    <property type="entry name" value="Metallo-depent_PP-like"/>
</dbReference>
<organism evidence="1 2">
    <name type="scientific">Lignipirellula cremea</name>
    <dbReference type="NCBI Taxonomy" id="2528010"/>
    <lineage>
        <taxon>Bacteria</taxon>
        <taxon>Pseudomonadati</taxon>
        <taxon>Planctomycetota</taxon>
        <taxon>Planctomycetia</taxon>
        <taxon>Pirellulales</taxon>
        <taxon>Pirellulaceae</taxon>
        <taxon>Lignipirellula</taxon>
    </lineage>
</organism>
<protein>
    <recommendedName>
        <fullName evidence="3">Calcineurin-like phosphoesterase domain-containing protein</fullName>
    </recommendedName>
</protein>
<accession>A0A518DZE1</accession>
<name>A0A518DZE1_9BACT</name>
<dbReference type="Proteomes" id="UP000317648">
    <property type="component" value="Chromosome"/>
</dbReference>
<dbReference type="RefSeq" id="WP_145055980.1">
    <property type="nucleotide sequence ID" value="NZ_CP036433.1"/>
</dbReference>
<proteinExistence type="predicted"/>
<keyword evidence="2" id="KW-1185">Reference proteome</keyword>
<dbReference type="SUPFAM" id="SSF56300">
    <property type="entry name" value="Metallo-dependent phosphatases"/>
    <property type="match status" value="1"/>
</dbReference>
<gene>
    <name evidence="1" type="ORF">Pla8534_50370</name>
</gene>
<sequence>MTLPLSLEHAQQVADAFDRADTANQETSGRRGCVVHLPACADGDLLVAGDLHGDRESFDRLLVLADLEKHPLRHLVLQEVCHGGPRYASGGCRSHEMLEQVARLKLQFPDRLHFLLSNHELSEVTEHPILKRGKMLNVLFRCGMHQAFGDQCETVRQAMCRFLTSCPVAIRLEHRVWLSHSLPTQVDSEGFNTGMFERQLLPDDMVSGGSAFKLVWGRDYRPENAAAFSQLVDADLLVTGHEACAAGSRTPGPQQLILDSCCAEPSYLLLPLDQPCTLKQAVARVGRL</sequence>
<evidence type="ECO:0000313" key="1">
    <source>
        <dbReference type="EMBL" id="QDU97192.1"/>
    </source>
</evidence>
<evidence type="ECO:0000313" key="2">
    <source>
        <dbReference type="Proteomes" id="UP000317648"/>
    </source>
</evidence>
<evidence type="ECO:0008006" key="3">
    <source>
        <dbReference type="Google" id="ProtNLM"/>
    </source>
</evidence>
<dbReference type="OrthoDB" id="272116at2"/>
<dbReference type="Gene3D" id="3.60.21.10">
    <property type="match status" value="1"/>
</dbReference>